<dbReference type="EMBL" id="SMFQ01000005">
    <property type="protein sequence ID" value="TCJ83253.1"/>
    <property type="molecule type" value="Genomic_DNA"/>
</dbReference>
<evidence type="ECO:0000313" key="2">
    <source>
        <dbReference type="EMBL" id="TCJ83253.1"/>
    </source>
</evidence>
<evidence type="ECO:0000313" key="3">
    <source>
        <dbReference type="Proteomes" id="UP000294887"/>
    </source>
</evidence>
<protein>
    <submittedName>
        <fullName evidence="2">Ribosomal protein S12 methylthiotransferase accessory factor</fullName>
    </submittedName>
</protein>
<feature type="domain" description="YcaO" evidence="1">
    <location>
        <begin position="61"/>
        <end position="443"/>
    </location>
</feature>
<dbReference type="NCBIfam" id="TIGR00702">
    <property type="entry name" value="YcaO-type kinase domain"/>
    <property type="match status" value="1"/>
</dbReference>
<dbReference type="AlphaFoldDB" id="A0A4R1EQA6"/>
<organism evidence="2 3">
    <name type="scientific">Cocleimonas flava</name>
    <dbReference type="NCBI Taxonomy" id="634765"/>
    <lineage>
        <taxon>Bacteria</taxon>
        <taxon>Pseudomonadati</taxon>
        <taxon>Pseudomonadota</taxon>
        <taxon>Gammaproteobacteria</taxon>
        <taxon>Thiotrichales</taxon>
        <taxon>Thiotrichaceae</taxon>
        <taxon>Cocleimonas</taxon>
    </lineage>
</organism>
<reference evidence="2 3" key="1">
    <citation type="submission" date="2019-03" db="EMBL/GenBank/DDBJ databases">
        <title>Genomic Encyclopedia of Type Strains, Phase IV (KMG-IV): sequencing the most valuable type-strain genomes for metagenomic binning, comparative biology and taxonomic classification.</title>
        <authorList>
            <person name="Goeker M."/>
        </authorList>
    </citation>
    <scope>NUCLEOTIDE SEQUENCE [LARGE SCALE GENOMIC DNA]</scope>
    <source>
        <strain evidence="2 3">DSM 24830</strain>
    </source>
</reference>
<keyword evidence="3" id="KW-1185">Reference proteome</keyword>
<dbReference type="NCBIfam" id="NF040716">
    <property type="entry name" value="YcaO_for_S12"/>
    <property type="match status" value="1"/>
</dbReference>
<sequence>MPSQTHVLNKDAALEDSIVFMQKKLAAMDFHIQQQSWSNPITNVWSVNIKDQDCPLLVSNGKGVSKQAALASALKEFFGRLSTHYFWADYYLGDEISNSKHVHYKNERWFETNTSGSWPEGVLNEELQDFYNANGELDANKLIDANSANRNRGICCLPFVCEKTQESIYFPINIIDNLYASNGMSVGDSLAEARIQALTKILENFVKFKVVAEGVSLPDIPGSVLDRYPNIQTSIKEIEHAGFSLLIQDASLGGKYPVVALTLLNPENQGVCASFGAHPQFGRALEQAILQLLKNRELDKLKNFTEAGFDLDEVASPQNLEAHFTDASGMMSWQFLQNKADYEFVDWGNDQTADKTFEDICDLIHQQGNDIYVADYQELGVPCCRILVPGMSEVYPRENLVWENNNAGIDIRKAILKKHKTVAECEALIEAIEDLNLEDQYLVATLIGYPADADSIFADLCVTELITLLALKCQDNERIQEGCEWLLHYKQINPARLKVYQCIDTLLQLDGMVNYSNSLAKLYSKSVLNDALALIDGEDIFPLESDWEMHESLVDAYRKVL</sequence>
<gene>
    <name evidence="2" type="ORF">EV695_3993</name>
</gene>
<dbReference type="PANTHER" id="PTHR37809">
    <property type="entry name" value="RIBOSOMAL PROTEIN S12 METHYLTHIOTRANSFERASE ACCESSORY FACTOR YCAO"/>
    <property type="match status" value="1"/>
</dbReference>
<dbReference type="GO" id="GO:0016740">
    <property type="term" value="F:transferase activity"/>
    <property type="evidence" value="ECO:0007669"/>
    <property type="project" value="UniProtKB-KW"/>
</dbReference>
<dbReference type="InterPro" id="IPR003776">
    <property type="entry name" value="YcaO-like_dom"/>
</dbReference>
<dbReference type="GO" id="GO:0005840">
    <property type="term" value="C:ribosome"/>
    <property type="evidence" value="ECO:0007669"/>
    <property type="project" value="UniProtKB-KW"/>
</dbReference>
<dbReference type="RefSeq" id="WP_131907726.1">
    <property type="nucleotide sequence ID" value="NZ_BAAAFU010000007.1"/>
</dbReference>
<keyword evidence="2" id="KW-0808">Transferase</keyword>
<dbReference type="Proteomes" id="UP000294887">
    <property type="component" value="Unassembled WGS sequence"/>
</dbReference>
<dbReference type="Pfam" id="PF02624">
    <property type="entry name" value="YcaO"/>
    <property type="match status" value="1"/>
</dbReference>
<dbReference type="Pfam" id="PF18381">
    <property type="entry name" value="YcaO_C"/>
    <property type="match status" value="1"/>
</dbReference>
<dbReference type="InterPro" id="IPR041080">
    <property type="entry name" value="YcaO_C"/>
</dbReference>
<keyword evidence="2" id="KW-0687">Ribonucleoprotein</keyword>
<proteinExistence type="predicted"/>
<dbReference type="OrthoDB" id="9761274at2"/>
<dbReference type="PANTHER" id="PTHR37809:SF1">
    <property type="entry name" value="RIBOSOMAL PROTEIN S12 METHYLTHIOTRANSFERASE ACCESSORY FACTOR YCAO"/>
    <property type="match status" value="1"/>
</dbReference>
<accession>A0A4R1EQA6</accession>
<evidence type="ECO:0000259" key="1">
    <source>
        <dbReference type="PROSITE" id="PS51664"/>
    </source>
</evidence>
<keyword evidence="2" id="KW-0689">Ribosomal protein</keyword>
<name>A0A4R1EQA6_9GAMM</name>
<dbReference type="PROSITE" id="PS51664">
    <property type="entry name" value="YCAO"/>
    <property type="match status" value="1"/>
</dbReference>
<comment type="caution">
    <text evidence="2">The sequence shown here is derived from an EMBL/GenBank/DDBJ whole genome shotgun (WGS) entry which is preliminary data.</text>
</comment>